<dbReference type="InterPro" id="IPR036961">
    <property type="entry name" value="Kinesin_motor_dom_sf"/>
</dbReference>
<dbReference type="Proteomes" id="UP000001514">
    <property type="component" value="Unassembled WGS sequence"/>
</dbReference>
<dbReference type="HOGENOM" id="CLU_001485_2_1_1"/>
<reference evidence="12 13" key="1">
    <citation type="journal article" date="2011" name="Science">
        <title>The Selaginella genome identifies genetic changes associated with the evolution of vascular plants.</title>
        <authorList>
            <person name="Banks J.A."/>
            <person name="Nishiyama T."/>
            <person name="Hasebe M."/>
            <person name="Bowman J.L."/>
            <person name="Gribskov M."/>
            <person name="dePamphilis C."/>
            <person name="Albert V.A."/>
            <person name="Aono N."/>
            <person name="Aoyama T."/>
            <person name="Ambrose B.A."/>
            <person name="Ashton N.W."/>
            <person name="Axtell M.J."/>
            <person name="Barker E."/>
            <person name="Barker M.S."/>
            <person name="Bennetzen J.L."/>
            <person name="Bonawitz N.D."/>
            <person name="Chapple C."/>
            <person name="Cheng C."/>
            <person name="Correa L.G."/>
            <person name="Dacre M."/>
            <person name="DeBarry J."/>
            <person name="Dreyer I."/>
            <person name="Elias M."/>
            <person name="Engstrom E.M."/>
            <person name="Estelle M."/>
            <person name="Feng L."/>
            <person name="Finet C."/>
            <person name="Floyd S.K."/>
            <person name="Frommer W.B."/>
            <person name="Fujita T."/>
            <person name="Gramzow L."/>
            <person name="Gutensohn M."/>
            <person name="Harholt J."/>
            <person name="Hattori M."/>
            <person name="Heyl A."/>
            <person name="Hirai T."/>
            <person name="Hiwatashi Y."/>
            <person name="Ishikawa M."/>
            <person name="Iwata M."/>
            <person name="Karol K.G."/>
            <person name="Koehler B."/>
            <person name="Kolukisaoglu U."/>
            <person name="Kubo M."/>
            <person name="Kurata T."/>
            <person name="Lalonde S."/>
            <person name="Li K."/>
            <person name="Li Y."/>
            <person name="Litt A."/>
            <person name="Lyons E."/>
            <person name="Manning G."/>
            <person name="Maruyama T."/>
            <person name="Michael T.P."/>
            <person name="Mikami K."/>
            <person name="Miyazaki S."/>
            <person name="Morinaga S."/>
            <person name="Murata T."/>
            <person name="Mueller-Roeber B."/>
            <person name="Nelson D.R."/>
            <person name="Obara M."/>
            <person name="Oguri Y."/>
            <person name="Olmstead R.G."/>
            <person name="Onodera N."/>
            <person name="Petersen B.L."/>
            <person name="Pils B."/>
            <person name="Prigge M."/>
            <person name="Rensing S.A."/>
            <person name="Riano-Pachon D.M."/>
            <person name="Roberts A.W."/>
            <person name="Sato Y."/>
            <person name="Scheller H.V."/>
            <person name="Schulz B."/>
            <person name="Schulz C."/>
            <person name="Shakirov E.V."/>
            <person name="Shibagaki N."/>
            <person name="Shinohara N."/>
            <person name="Shippen D.E."/>
            <person name="Soerensen I."/>
            <person name="Sotooka R."/>
            <person name="Sugimoto N."/>
            <person name="Sugita M."/>
            <person name="Sumikawa N."/>
            <person name="Tanurdzic M."/>
            <person name="Theissen G."/>
            <person name="Ulvskov P."/>
            <person name="Wakazuki S."/>
            <person name="Weng J.K."/>
            <person name="Willats W.W."/>
            <person name="Wipf D."/>
            <person name="Wolf P.G."/>
            <person name="Yang L."/>
            <person name="Zimmer A.D."/>
            <person name="Zhu Q."/>
            <person name="Mitros T."/>
            <person name="Hellsten U."/>
            <person name="Loque D."/>
            <person name="Otillar R."/>
            <person name="Salamov A."/>
            <person name="Schmutz J."/>
            <person name="Shapiro H."/>
            <person name="Lindquist E."/>
            <person name="Lucas S."/>
            <person name="Rokhsar D."/>
            <person name="Grigoriev I.V."/>
        </authorList>
    </citation>
    <scope>NUCLEOTIDE SEQUENCE [LARGE SCALE GENOMIC DNA]</scope>
</reference>
<dbReference type="EMBL" id="GL377695">
    <property type="protein sequence ID" value="EFJ06731.1"/>
    <property type="molecule type" value="Genomic_DNA"/>
</dbReference>
<evidence type="ECO:0000256" key="3">
    <source>
        <dbReference type="ARBA" id="ARBA00022701"/>
    </source>
</evidence>
<evidence type="ECO:0000256" key="4">
    <source>
        <dbReference type="ARBA" id="ARBA00022741"/>
    </source>
</evidence>
<evidence type="ECO:0000259" key="11">
    <source>
        <dbReference type="PROSITE" id="PS50067"/>
    </source>
</evidence>
<name>D8T9D7_SELML</name>
<keyword evidence="3 10" id="KW-0493">Microtubule</keyword>
<evidence type="ECO:0000256" key="6">
    <source>
        <dbReference type="ARBA" id="ARBA00023054"/>
    </source>
</evidence>
<dbReference type="AlphaFoldDB" id="D8T9D7"/>
<evidence type="ECO:0000256" key="1">
    <source>
        <dbReference type="ARBA" id="ARBA00004245"/>
    </source>
</evidence>
<keyword evidence="6" id="KW-0175">Coiled coil</keyword>
<dbReference type="PANTHER" id="PTHR47969">
    <property type="entry name" value="CHROMOSOME-ASSOCIATED KINESIN KIF4A-RELATED"/>
    <property type="match status" value="1"/>
</dbReference>
<evidence type="ECO:0000313" key="12">
    <source>
        <dbReference type="EMBL" id="EFJ06731.1"/>
    </source>
</evidence>
<dbReference type="Gene3D" id="3.40.850.10">
    <property type="entry name" value="Kinesin motor domain"/>
    <property type="match status" value="1"/>
</dbReference>
<dbReference type="KEGG" id="smo:SELMODRAFT_236472"/>
<feature type="domain" description="Kinesin motor" evidence="11">
    <location>
        <begin position="13"/>
        <end position="353"/>
    </location>
</feature>
<evidence type="ECO:0000256" key="2">
    <source>
        <dbReference type="ARBA" id="ARBA00022490"/>
    </source>
</evidence>
<dbReference type="PANTHER" id="PTHR47969:SF21">
    <property type="entry name" value="KINESIN-LIKE PROTEIN"/>
    <property type="match status" value="1"/>
</dbReference>
<dbReference type="Gramene" id="EFJ06731">
    <property type="protein sequence ID" value="EFJ06731"/>
    <property type="gene ID" value="SELMODRAFT_236472"/>
</dbReference>
<dbReference type="SUPFAM" id="SSF52540">
    <property type="entry name" value="P-loop containing nucleoside triphosphate hydrolases"/>
    <property type="match status" value="1"/>
</dbReference>
<dbReference type="InterPro" id="IPR027640">
    <property type="entry name" value="Kinesin-like_fam"/>
</dbReference>
<proteinExistence type="inferred from homology"/>
<dbReference type="PROSITE" id="PS00411">
    <property type="entry name" value="KINESIN_MOTOR_1"/>
    <property type="match status" value="1"/>
</dbReference>
<dbReference type="SMART" id="SM00129">
    <property type="entry name" value="KISc"/>
    <property type="match status" value="1"/>
</dbReference>
<evidence type="ECO:0000256" key="10">
    <source>
        <dbReference type="RuleBase" id="RU000394"/>
    </source>
</evidence>
<evidence type="ECO:0000256" key="9">
    <source>
        <dbReference type="PROSITE-ProRule" id="PRU00283"/>
    </source>
</evidence>
<dbReference type="eggNOG" id="KOG4280">
    <property type="taxonomic scope" value="Eukaryota"/>
</dbReference>
<keyword evidence="2" id="KW-0963">Cytoplasm</keyword>
<evidence type="ECO:0000256" key="8">
    <source>
        <dbReference type="ARBA" id="ARBA00023212"/>
    </source>
</evidence>
<keyword evidence="13" id="KW-1185">Reference proteome</keyword>
<keyword evidence="4 9" id="KW-0547">Nucleotide-binding</keyword>
<dbReference type="InterPro" id="IPR027417">
    <property type="entry name" value="P-loop_NTPase"/>
</dbReference>
<feature type="binding site" evidence="9">
    <location>
        <begin position="102"/>
        <end position="109"/>
    </location>
    <ligand>
        <name>ATP</name>
        <dbReference type="ChEBI" id="CHEBI:30616"/>
    </ligand>
</feature>
<keyword evidence="7 9" id="KW-0505">Motor protein</keyword>
<dbReference type="PROSITE" id="PS50067">
    <property type="entry name" value="KINESIN_MOTOR_2"/>
    <property type="match status" value="1"/>
</dbReference>
<dbReference type="FunFam" id="3.40.850.10:FF:000082">
    <property type="entry name" value="OSM3-like kinesin"/>
    <property type="match status" value="1"/>
</dbReference>
<comment type="subcellular location">
    <subcellularLocation>
        <location evidence="1">Cytoplasm</location>
        <location evidence="1">Cytoskeleton</location>
    </subcellularLocation>
</comment>
<dbReference type="OMA" id="SACIRMP"/>
<evidence type="ECO:0000313" key="13">
    <source>
        <dbReference type="Proteomes" id="UP000001514"/>
    </source>
</evidence>
<keyword evidence="8" id="KW-0206">Cytoskeleton</keyword>
<dbReference type="GO" id="GO:0003777">
    <property type="term" value="F:microtubule motor activity"/>
    <property type="evidence" value="ECO:0007669"/>
    <property type="project" value="InterPro"/>
</dbReference>
<sequence length="374" mass="41781">MATADAPSSGRERVQVVVRCRPMSHRELVARRRSCVKVFTRQHRIEVRGPGRRGPIDTGVRVFEFDRVYDSKCSQQQLYQEVAHPVVESVMHGYNGTVLAYGQTASGKTYTMEGFDDQPEYRGIIPSAFQDIFSYIARNQSSTRFLVRASFLEIYNEEIRDLLVPGSSAASTKLELIESADVGIFVKNLTCRRMYSLSDILHLLMVGKKNRSVGATLMNQDSSRSHSIFTVTVEASYVAENDPGKRLHVRVGKLHLVDLAGSERMSKAGAKGKRFRELTNINWSLMALGNVISALADGKSTHIPYRDSKLTRLLQDSLGGNAKTVMVANIGPSEHNYEETVSTLRYANRARSIRNAPRINQDPKSALLGEEILR</sequence>
<protein>
    <recommendedName>
        <fullName evidence="10">Kinesin-like protein</fullName>
    </recommendedName>
</protein>
<dbReference type="Pfam" id="PF00225">
    <property type="entry name" value="Kinesin"/>
    <property type="match status" value="1"/>
</dbReference>
<accession>D8T9D7</accession>
<dbReference type="InterPro" id="IPR019821">
    <property type="entry name" value="Kinesin_motor_CS"/>
</dbReference>
<organism evidence="13">
    <name type="scientific">Selaginella moellendorffii</name>
    <name type="common">Spikemoss</name>
    <dbReference type="NCBI Taxonomy" id="88036"/>
    <lineage>
        <taxon>Eukaryota</taxon>
        <taxon>Viridiplantae</taxon>
        <taxon>Streptophyta</taxon>
        <taxon>Embryophyta</taxon>
        <taxon>Tracheophyta</taxon>
        <taxon>Lycopodiopsida</taxon>
        <taxon>Selaginellales</taxon>
        <taxon>Selaginellaceae</taxon>
        <taxon>Selaginella</taxon>
    </lineage>
</organism>
<keyword evidence="5 9" id="KW-0067">ATP-binding</keyword>
<evidence type="ECO:0000256" key="7">
    <source>
        <dbReference type="ARBA" id="ARBA00023175"/>
    </source>
</evidence>
<dbReference type="PRINTS" id="PR00380">
    <property type="entry name" value="KINESINHEAVY"/>
</dbReference>
<evidence type="ECO:0000256" key="5">
    <source>
        <dbReference type="ARBA" id="ARBA00022840"/>
    </source>
</evidence>
<dbReference type="GO" id="GO:0005874">
    <property type="term" value="C:microtubule"/>
    <property type="evidence" value="ECO:0007669"/>
    <property type="project" value="UniProtKB-KW"/>
</dbReference>
<dbReference type="STRING" id="88036.D8T9D7"/>
<dbReference type="GO" id="GO:0008017">
    <property type="term" value="F:microtubule binding"/>
    <property type="evidence" value="ECO:0007669"/>
    <property type="project" value="InterPro"/>
</dbReference>
<dbReference type="InterPro" id="IPR001752">
    <property type="entry name" value="Kinesin_motor_dom"/>
</dbReference>
<gene>
    <name evidence="12" type="ORF">SELMODRAFT_236472</name>
</gene>
<dbReference type="GO" id="GO:0005524">
    <property type="term" value="F:ATP binding"/>
    <property type="evidence" value="ECO:0007669"/>
    <property type="project" value="UniProtKB-UniRule"/>
</dbReference>
<dbReference type="GO" id="GO:0007018">
    <property type="term" value="P:microtubule-based movement"/>
    <property type="evidence" value="ECO:0007669"/>
    <property type="project" value="InterPro"/>
</dbReference>
<dbReference type="InParanoid" id="D8T9D7"/>
<comment type="similarity">
    <text evidence="9 10">Belongs to the TRAFAC class myosin-kinesin ATPase superfamily. Kinesin family.</text>
</comment>